<reference evidence="2 3" key="1">
    <citation type="submission" date="2020-07" db="EMBL/GenBank/DDBJ databases">
        <title>Bacterium isolated from marine sediment.</title>
        <authorList>
            <person name="Shang D."/>
        </authorList>
    </citation>
    <scope>NUCLEOTIDE SEQUENCE [LARGE SCALE GENOMIC DNA]</scope>
    <source>
        <strain evidence="2 3">F6074</strain>
    </source>
</reference>
<dbReference type="Pfam" id="PF14117">
    <property type="entry name" value="DUF4287"/>
    <property type="match status" value="1"/>
</dbReference>
<feature type="domain" description="DUF5655" evidence="1">
    <location>
        <begin position="75"/>
        <end position="180"/>
    </location>
</feature>
<dbReference type="AlphaFoldDB" id="A0A7W2R599"/>
<dbReference type="EMBL" id="JACGLT010000024">
    <property type="protein sequence ID" value="MBA6154694.1"/>
    <property type="molecule type" value="Genomic_DNA"/>
</dbReference>
<keyword evidence="3" id="KW-1185">Reference proteome</keyword>
<name>A0A7W2R599_9FLAO</name>
<evidence type="ECO:0000313" key="3">
    <source>
        <dbReference type="Proteomes" id="UP000541857"/>
    </source>
</evidence>
<accession>A0A7W2R599</accession>
<evidence type="ECO:0000259" key="1">
    <source>
        <dbReference type="Pfam" id="PF18899"/>
    </source>
</evidence>
<dbReference type="RefSeq" id="WP_182206958.1">
    <property type="nucleotide sequence ID" value="NZ_JACGLT010000024.1"/>
</dbReference>
<dbReference type="Pfam" id="PF18899">
    <property type="entry name" value="DUF5655"/>
    <property type="match status" value="1"/>
</dbReference>
<dbReference type="Proteomes" id="UP000541857">
    <property type="component" value="Unassembled WGS sequence"/>
</dbReference>
<sequence length="182" mass="20681">MDPAQKMIDNLHKNTGKTLEQWIDIVKQQQLTKHNAIITFLKKEHDFTYGFANLVAHKANKSDAGSVANQDDLISSQYQGKEHLKPIYDKLISTIQSFGNDIDIAPKKAYVSLRRKKQFATLNPATKTRFEIGINLKGQDPKGKLEAEKPNAMCSHKIKLTELEDIDQEVIDWLQTAYDNAK</sequence>
<protein>
    <submittedName>
        <fullName evidence="2">DUF4287 domain-containing protein</fullName>
    </submittedName>
</protein>
<organism evidence="2 3">
    <name type="scientific">Gelidibacter maritimus</name>
    <dbReference type="NCBI Taxonomy" id="2761487"/>
    <lineage>
        <taxon>Bacteria</taxon>
        <taxon>Pseudomonadati</taxon>
        <taxon>Bacteroidota</taxon>
        <taxon>Flavobacteriia</taxon>
        <taxon>Flavobacteriales</taxon>
        <taxon>Flavobacteriaceae</taxon>
        <taxon>Gelidibacter</taxon>
    </lineage>
</organism>
<gene>
    <name evidence="2" type="ORF">H3Z82_18390</name>
</gene>
<dbReference type="InterPro" id="IPR025629">
    <property type="entry name" value="DUF4287"/>
</dbReference>
<comment type="caution">
    <text evidence="2">The sequence shown here is derived from an EMBL/GenBank/DDBJ whole genome shotgun (WGS) entry which is preliminary data.</text>
</comment>
<proteinExistence type="predicted"/>
<evidence type="ECO:0000313" key="2">
    <source>
        <dbReference type="EMBL" id="MBA6154694.1"/>
    </source>
</evidence>
<dbReference type="InterPro" id="IPR043714">
    <property type="entry name" value="DUF5655"/>
</dbReference>